<sequence length="198" mass="23018">MEHMKAGVLSKLKSEKWIKTKPYINNLNQRQRNKRIGTKMGKNYPPPIPSLARTGYLTGRMPWVLTRRYVNGRLILKEERVNRYKYFEVHRENGRLRLNLIPLDNTIRCCCPVEEKNEDIDEHVEVDNDGERNDRDDEQKKKQDEVDDPVKEKGSRILLSCSRNEGDIRRCFPYAGATISTSGFFGIPMVPVTKPIDA</sequence>
<dbReference type="InterPro" id="IPR046431">
    <property type="entry name" value="FAF_dom"/>
</dbReference>
<comment type="similarity">
    <text evidence="1">Belongs to the fantastic four family.</text>
</comment>
<proteinExistence type="inferred from homology"/>
<feature type="region of interest" description="Disordered" evidence="2">
    <location>
        <begin position="121"/>
        <end position="153"/>
    </location>
</feature>
<accession>A0A7J0EHX9</accession>
<evidence type="ECO:0000256" key="1">
    <source>
        <dbReference type="ARBA" id="ARBA00008690"/>
    </source>
</evidence>
<feature type="compositionally biased region" description="Basic and acidic residues" evidence="2">
    <location>
        <begin position="123"/>
        <end position="153"/>
    </location>
</feature>
<dbReference type="AlphaFoldDB" id="A0A7J0EHX9"/>
<dbReference type="PANTHER" id="PTHR33155">
    <property type="entry name" value="FANTASTIC FOUR-LIKE PROTEIN (DUF3049)"/>
    <property type="match status" value="1"/>
</dbReference>
<evidence type="ECO:0000259" key="3">
    <source>
        <dbReference type="Pfam" id="PF11250"/>
    </source>
</evidence>
<comment type="caution">
    <text evidence="4">The sequence shown here is derived from an EMBL/GenBank/DDBJ whole genome shotgun (WGS) entry which is preliminary data.</text>
</comment>
<organism evidence="4 5">
    <name type="scientific">Actinidia rufa</name>
    <dbReference type="NCBI Taxonomy" id="165716"/>
    <lineage>
        <taxon>Eukaryota</taxon>
        <taxon>Viridiplantae</taxon>
        <taxon>Streptophyta</taxon>
        <taxon>Embryophyta</taxon>
        <taxon>Tracheophyta</taxon>
        <taxon>Spermatophyta</taxon>
        <taxon>Magnoliopsida</taxon>
        <taxon>eudicotyledons</taxon>
        <taxon>Gunneridae</taxon>
        <taxon>Pentapetalae</taxon>
        <taxon>asterids</taxon>
        <taxon>Ericales</taxon>
        <taxon>Actinidiaceae</taxon>
        <taxon>Actinidia</taxon>
    </lineage>
</organism>
<protein>
    <recommendedName>
        <fullName evidence="3">FAF domain-containing protein</fullName>
    </recommendedName>
</protein>
<dbReference type="EMBL" id="BJWL01000004">
    <property type="protein sequence ID" value="GFY85796.1"/>
    <property type="molecule type" value="Genomic_DNA"/>
</dbReference>
<evidence type="ECO:0000313" key="5">
    <source>
        <dbReference type="Proteomes" id="UP000585474"/>
    </source>
</evidence>
<reference evidence="4 5" key="1">
    <citation type="submission" date="2019-07" db="EMBL/GenBank/DDBJ databases">
        <title>De Novo Assembly of kiwifruit Actinidia rufa.</title>
        <authorList>
            <person name="Sugita-Konishi S."/>
            <person name="Sato K."/>
            <person name="Mori E."/>
            <person name="Abe Y."/>
            <person name="Kisaki G."/>
            <person name="Hamano K."/>
            <person name="Suezawa K."/>
            <person name="Otani M."/>
            <person name="Fukuda T."/>
            <person name="Manabe T."/>
            <person name="Gomi K."/>
            <person name="Tabuchi M."/>
            <person name="Akimitsu K."/>
            <person name="Kataoka I."/>
        </authorList>
    </citation>
    <scope>NUCLEOTIDE SEQUENCE [LARGE SCALE GENOMIC DNA]</scope>
    <source>
        <strain evidence="5">cv. Fuchu</strain>
    </source>
</reference>
<feature type="domain" description="FAF" evidence="3">
    <location>
        <begin position="43"/>
        <end position="100"/>
    </location>
</feature>
<dbReference type="OrthoDB" id="1928183at2759"/>
<evidence type="ECO:0000313" key="4">
    <source>
        <dbReference type="EMBL" id="GFY85796.1"/>
    </source>
</evidence>
<dbReference type="Proteomes" id="UP000585474">
    <property type="component" value="Unassembled WGS sequence"/>
</dbReference>
<dbReference type="Pfam" id="PF11250">
    <property type="entry name" value="FAF"/>
    <property type="match status" value="1"/>
</dbReference>
<dbReference type="InterPro" id="IPR021410">
    <property type="entry name" value="FAF"/>
</dbReference>
<dbReference type="PANTHER" id="PTHR33155:SF75">
    <property type="entry name" value="OS02G0750800 PROTEIN"/>
    <property type="match status" value="1"/>
</dbReference>
<gene>
    <name evidence="4" type="ORF">Acr_04g0005340</name>
</gene>
<name>A0A7J0EHX9_9ERIC</name>
<evidence type="ECO:0000256" key="2">
    <source>
        <dbReference type="SAM" id="MobiDB-lite"/>
    </source>
</evidence>
<keyword evidence="5" id="KW-1185">Reference proteome</keyword>